<comment type="caution">
    <text evidence="1">The sequence shown here is derived from an EMBL/GenBank/DDBJ whole genome shotgun (WGS) entry which is preliminary data.</text>
</comment>
<sequence>MYRRVYPVCASIQKTKNKKQKPTLRRKNVKRCQDFDILNNKKKRIIFSAFSIFYNNKENSVLASSFMKNWSPQPRV</sequence>
<dbReference type="Proteomes" id="UP000176787">
    <property type="component" value="Unassembled WGS sequence"/>
</dbReference>
<gene>
    <name evidence="1" type="ORF">A3H02_01305</name>
</gene>
<accession>A0A1G2F0S7</accession>
<evidence type="ECO:0000313" key="2">
    <source>
        <dbReference type="Proteomes" id="UP000176787"/>
    </source>
</evidence>
<reference evidence="1 2" key="1">
    <citation type="journal article" date="2016" name="Nat. Commun.">
        <title>Thousands of microbial genomes shed light on interconnected biogeochemical processes in an aquifer system.</title>
        <authorList>
            <person name="Anantharaman K."/>
            <person name="Brown C.T."/>
            <person name="Hug L.A."/>
            <person name="Sharon I."/>
            <person name="Castelle C.J."/>
            <person name="Probst A.J."/>
            <person name="Thomas B.C."/>
            <person name="Singh A."/>
            <person name="Wilkins M.J."/>
            <person name="Karaoz U."/>
            <person name="Brodie E.L."/>
            <person name="Williams K.H."/>
            <person name="Hubbard S.S."/>
            <person name="Banfield J.F."/>
        </authorList>
    </citation>
    <scope>NUCLEOTIDE SEQUENCE [LARGE SCALE GENOMIC DNA]</scope>
</reference>
<dbReference type="STRING" id="1801726.A3H02_01305"/>
<proteinExistence type="predicted"/>
<organism evidence="1 2">
    <name type="scientific">Candidatus Niyogibacteria bacterium RIFCSPLOWO2_12_FULL_41_13</name>
    <dbReference type="NCBI Taxonomy" id="1801726"/>
    <lineage>
        <taxon>Bacteria</taxon>
        <taxon>Candidatus Niyogiibacteriota</taxon>
    </lineage>
</organism>
<dbReference type="EMBL" id="MHMS01000023">
    <property type="protein sequence ID" value="OGZ31686.1"/>
    <property type="molecule type" value="Genomic_DNA"/>
</dbReference>
<dbReference type="AlphaFoldDB" id="A0A1G2F0S7"/>
<evidence type="ECO:0000313" key="1">
    <source>
        <dbReference type="EMBL" id="OGZ31686.1"/>
    </source>
</evidence>
<name>A0A1G2F0S7_9BACT</name>
<protein>
    <submittedName>
        <fullName evidence="1">Uncharacterized protein</fullName>
    </submittedName>
</protein>